<comment type="caution">
    <text evidence="2">The sequence shown here is derived from an EMBL/GenBank/DDBJ whole genome shotgun (WGS) entry which is preliminary data.</text>
</comment>
<protein>
    <submittedName>
        <fullName evidence="2">Uncharacterized protein</fullName>
    </submittedName>
</protein>
<dbReference type="EMBL" id="JANIEX010000121">
    <property type="protein sequence ID" value="KAJ3572948.1"/>
    <property type="molecule type" value="Genomic_DNA"/>
</dbReference>
<sequence length="513" mass="55985">MADQQQETALAAAPDAVDLATSNTSCRILVVSSSASQATTLIRRIQTLGGSTDVATEVESGKKDILSPDLVKIPWTIENKYYSADVHFAVHPMRGLAPYLLQNIPALIFVWASNEAYKHHIERISSDLSGHEPEVALAVRVKASLDTVPEGPADDSEAEEDNAAIDDFVSTFGFEYVNAALDSADPREERDNDEEDEFDGIPNLPRVLDALSTIMWPSMKGRDKGAKLGKGLVQRDPSLFDWDAGDGSFSSVNELVATSSSQLSVQMSRKQNEMDELARWLENDVRDGDREDPWRLAARSDAMVASPTEVNLSSVTSREKYQELAGTSEYPEFAKFDDDFTVFVSPPPAEETSGQSGRSTPVEDELEGQDGLMPPGGLISYNSLGSVSDFGGSDGGQDMTRVISDDEDTYLPTRDEILETSSKIFGKKGEPLSTSDSQASQNLSLDGRIGDKETRLDEDGEYDMAPFDLSRVFGTLQQMKEQISGMENEDERRKAAARVALGLVYGLEAENGF</sequence>
<proteinExistence type="predicted"/>
<keyword evidence="3" id="KW-1185">Reference proteome</keyword>
<dbReference type="Gene3D" id="3.40.50.11960">
    <property type="match status" value="1"/>
</dbReference>
<evidence type="ECO:0000256" key="1">
    <source>
        <dbReference type="SAM" id="MobiDB-lite"/>
    </source>
</evidence>
<dbReference type="PANTHER" id="PTHR14659">
    <property type="entry name" value="ALPHA- AND GAMMA-ADAPTIN-BINDING PROTEIN P34"/>
    <property type="match status" value="1"/>
</dbReference>
<dbReference type="InterPro" id="IPR019341">
    <property type="entry name" value="Alpha/Gamma-adaptin-bd_p34"/>
</dbReference>
<feature type="compositionally biased region" description="Polar residues" evidence="1">
    <location>
        <begin position="432"/>
        <end position="444"/>
    </location>
</feature>
<gene>
    <name evidence="2" type="ORF">NP233_g2752</name>
</gene>
<organism evidence="2 3">
    <name type="scientific">Leucocoprinus birnbaumii</name>
    <dbReference type="NCBI Taxonomy" id="56174"/>
    <lineage>
        <taxon>Eukaryota</taxon>
        <taxon>Fungi</taxon>
        <taxon>Dikarya</taxon>
        <taxon>Basidiomycota</taxon>
        <taxon>Agaricomycotina</taxon>
        <taxon>Agaricomycetes</taxon>
        <taxon>Agaricomycetidae</taxon>
        <taxon>Agaricales</taxon>
        <taxon>Agaricineae</taxon>
        <taxon>Agaricaceae</taxon>
        <taxon>Leucocoprinus</taxon>
    </lineage>
</organism>
<feature type="region of interest" description="Disordered" evidence="1">
    <location>
        <begin position="421"/>
        <end position="456"/>
    </location>
</feature>
<evidence type="ECO:0000313" key="2">
    <source>
        <dbReference type="EMBL" id="KAJ3572948.1"/>
    </source>
</evidence>
<accession>A0AAD5YUK4</accession>
<dbReference type="Proteomes" id="UP001213000">
    <property type="component" value="Unassembled WGS sequence"/>
</dbReference>
<dbReference type="AlphaFoldDB" id="A0AAD5YUK4"/>
<reference evidence="2" key="1">
    <citation type="submission" date="2022-07" db="EMBL/GenBank/DDBJ databases">
        <title>Genome Sequence of Leucocoprinus birnbaumii.</title>
        <authorList>
            <person name="Buettner E."/>
        </authorList>
    </citation>
    <scope>NUCLEOTIDE SEQUENCE</scope>
    <source>
        <strain evidence="2">VT141</strain>
    </source>
</reference>
<feature type="region of interest" description="Disordered" evidence="1">
    <location>
        <begin position="183"/>
        <end position="202"/>
    </location>
</feature>
<evidence type="ECO:0000313" key="3">
    <source>
        <dbReference type="Proteomes" id="UP001213000"/>
    </source>
</evidence>
<feature type="region of interest" description="Disordered" evidence="1">
    <location>
        <begin position="345"/>
        <end position="366"/>
    </location>
</feature>
<name>A0AAD5YUK4_9AGAR</name>
<dbReference type="PANTHER" id="PTHR14659:SF1">
    <property type="entry name" value="ALPHA- AND GAMMA-ADAPTIN-BINDING PROTEIN P34"/>
    <property type="match status" value="1"/>
</dbReference>